<keyword evidence="10" id="KW-1185">Reference proteome</keyword>
<evidence type="ECO:0000256" key="6">
    <source>
        <dbReference type="ARBA" id="ARBA00044504"/>
    </source>
</evidence>
<dbReference type="PANTHER" id="PTHR48020">
    <property type="entry name" value="PROTON MYO-INOSITOL COTRANSPORTER"/>
    <property type="match status" value="1"/>
</dbReference>
<keyword evidence="2" id="KW-0813">Transport</keyword>
<dbReference type="InterPro" id="IPR005828">
    <property type="entry name" value="MFS_sugar_transport-like"/>
</dbReference>
<name>A0ABD1RVX0_9LAMI</name>
<comment type="subcellular location">
    <subcellularLocation>
        <location evidence="1">Membrane</location>
        <topology evidence="1">Multi-pass membrane protein</topology>
    </subcellularLocation>
</comment>
<keyword evidence="4 7" id="KW-1133">Transmembrane helix</keyword>
<keyword evidence="5 7" id="KW-0472">Membrane</keyword>
<dbReference type="Proteomes" id="UP001604336">
    <property type="component" value="Unassembled WGS sequence"/>
</dbReference>
<feature type="transmembrane region" description="Helical" evidence="7">
    <location>
        <begin position="46"/>
        <end position="71"/>
    </location>
</feature>
<sequence>MGTAPWIVNSEIYPLRYRGVGGGIVVVSNWMSNLIVSETFLTLTEALGFSGTFLLFAGFSFLGLVTIFFLVPGTKGLQFEEVEKMLEKGFKPNICCCNKPATDEEDSK</sequence>
<evidence type="ECO:0000256" key="3">
    <source>
        <dbReference type="ARBA" id="ARBA00022692"/>
    </source>
</evidence>
<comment type="similarity">
    <text evidence="6">Belongs to the major facilitator superfamily. Phosphate:H(+) symporter (TC 2.A.1.9) family.</text>
</comment>
<organism evidence="9 10">
    <name type="scientific">Abeliophyllum distichum</name>
    <dbReference type="NCBI Taxonomy" id="126358"/>
    <lineage>
        <taxon>Eukaryota</taxon>
        <taxon>Viridiplantae</taxon>
        <taxon>Streptophyta</taxon>
        <taxon>Embryophyta</taxon>
        <taxon>Tracheophyta</taxon>
        <taxon>Spermatophyta</taxon>
        <taxon>Magnoliopsida</taxon>
        <taxon>eudicotyledons</taxon>
        <taxon>Gunneridae</taxon>
        <taxon>Pentapetalae</taxon>
        <taxon>asterids</taxon>
        <taxon>lamiids</taxon>
        <taxon>Lamiales</taxon>
        <taxon>Oleaceae</taxon>
        <taxon>Forsythieae</taxon>
        <taxon>Abeliophyllum</taxon>
    </lineage>
</organism>
<evidence type="ECO:0000256" key="5">
    <source>
        <dbReference type="ARBA" id="ARBA00023136"/>
    </source>
</evidence>
<dbReference type="AlphaFoldDB" id="A0ABD1RVX0"/>
<dbReference type="PANTHER" id="PTHR48020:SF24">
    <property type="entry name" value="INOSITOL TRANSPORTER 4"/>
    <property type="match status" value="1"/>
</dbReference>
<comment type="caution">
    <text evidence="9">The sequence shown here is derived from an EMBL/GenBank/DDBJ whole genome shotgun (WGS) entry which is preliminary data.</text>
</comment>
<dbReference type="Gene3D" id="1.20.1250.20">
    <property type="entry name" value="MFS general substrate transporter like domains"/>
    <property type="match status" value="1"/>
</dbReference>
<dbReference type="InterPro" id="IPR020846">
    <property type="entry name" value="MFS_dom"/>
</dbReference>
<evidence type="ECO:0000256" key="1">
    <source>
        <dbReference type="ARBA" id="ARBA00004141"/>
    </source>
</evidence>
<dbReference type="GO" id="GO:0016020">
    <property type="term" value="C:membrane"/>
    <property type="evidence" value="ECO:0007669"/>
    <property type="project" value="UniProtKB-SubCell"/>
</dbReference>
<proteinExistence type="inferred from homology"/>
<dbReference type="EMBL" id="JBFOLK010000008">
    <property type="protein sequence ID" value="KAL2492331.1"/>
    <property type="molecule type" value="Genomic_DNA"/>
</dbReference>
<evidence type="ECO:0000259" key="8">
    <source>
        <dbReference type="PROSITE" id="PS50850"/>
    </source>
</evidence>
<evidence type="ECO:0000256" key="7">
    <source>
        <dbReference type="SAM" id="Phobius"/>
    </source>
</evidence>
<accession>A0ABD1RVX0</accession>
<dbReference type="SUPFAM" id="SSF103473">
    <property type="entry name" value="MFS general substrate transporter"/>
    <property type="match status" value="1"/>
</dbReference>
<evidence type="ECO:0000256" key="2">
    <source>
        <dbReference type="ARBA" id="ARBA00022448"/>
    </source>
</evidence>
<keyword evidence="3 7" id="KW-0812">Transmembrane</keyword>
<protein>
    <submittedName>
        <fullName evidence="9">Inositol transporter 4</fullName>
    </submittedName>
</protein>
<dbReference type="InterPro" id="IPR050814">
    <property type="entry name" value="Myo-inositol_Transporter"/>
</dbReference>
<dbReference type="PROSITE" id="PS50850">
    <property type="entry name" value="MFS"/>
    <property type="match status" value="1"/>
</dbReference>
<evidence type="ECO:0000256" key="4">
    <source>
        <dbReference type="ARBA" id="ARBA00022989"/>
    </source>
</evidence>
<dbReference type="Pfam" id="PF00083">
    <property type="entry name" value="Sugar_tr"/>
    <property type="match status" value="1"/>
</dbReference>
<gene>
    <name evidence="9" type="ORF">Adt_27959</name>
</gene>
<evidence type="ECO:0000313" key="9">
    <source>
        <dbReference type="EMBL" id="KAL2492331.1"/>
    </source>
</evidence>
<feature type="domain" description="Major facilitator superfamily (MFS) profile" evidence="8">
    <location>
        <begin position="1"/>
        <end position="75"/>
    </location>
</feature>
<evidence type="ECO:0000313" key="10">
    <source>
        <dbReference type="Proteomes" id="UP001604336"/>
    </source>
</evidence>
<dbReference type="InterPro" id="IPR036259">
    <property type="entry name" value="MFS_trans_sf"/>
</dbReference>
<reference evidence="10" key="1">
    <citation type="submission" date="2024-07" db="EMBL/GenBank/DDBJ databases">
        <title>Two chromosome-level genome assemblies of Korean endemic species Abeliophyllum distichum and Forsythia ovata (Oleaceae).</title>
        <authorList>
            <person name="Jang H."/>
        </authorList>
    </citation>
    <scope>NUCLEOTIDE SEQUENCE [LARGE SCALE GENOMIC DNA]</scope>
</reference>